<dbReference type="InterPro" id="IPR036179">
    <property type="entry name" value="Ig-like_dom_sf"/>
</dbReference>
<dbReference type="EMBL" id="BMAT01011122">
    <property type="protein sequence ID" value="GFR67139.1"/>
    <property type="molecule type" value="Genomic_DNA"/>
</dbReference>
<evidence type="ECO:0000313" key="4">
    <source>
        <dbReference type="Proteomes" id="UP000762676"/>
    </source>
</evidence>
<dbReference type="PANTHER" id="PTHR23279">
    <property type="entry name" value="DEFECTIVE PROBOSCIS EXTENSION RESPONSE DPR -RELATED"/>
    <property type="match status" value="1"/>
</dbReference>
<feature type="domain" description="Ig-like" evidence="2">
    <location>
        <begin position="188"/>
        <end position="282"/>
    </location>
</feature>
<feature type="signal peptide" evidence="1">
    <location>
        <begin position="1"/>
        <end position="16"/>
    </location>
</feature>
<dbReference type="Gene3D" id="2.60.40.10">
    <property type="entry name" value="Immunoglobulins"/>
    <property type="match status" value="2"/>
</dbReference>
<dbReference type="SUPFAM" id="SSF48726">
    <property type="entry name" value="Immunoglobulin"/>
    <property type="match status" value="2"/>
</dbReference>
<evidence type="ECO:0000313" key="3">
    <source>
        <dbReference type="EMBL" id="GFR67139.1"/>
    </source>
</evidence>
<keyword evidence="4" id="KW-1185">Reference proteome</keyword>
<dbReference type="InterPro" id="IPR003598">
    <property type="entry name" value="Ig_sub2"/>
</dbReference>
<dbReference type="GO" id="GO:0032589">
    <property type="term" value="C:neuron projection membrane"/>
    <property type="evidence" value="ECO:0007669"/>
    <property type="project" value="TreeGrafter"/>
</dbReference>
<dbReference type="InterPro" id="IPR013783">
    <property type="entry name" value="Ig-like_fold"/>
</dbReference>
<protein>
    <submittedName>
        <fullName evidence="3">Roundabout-like protein 1</fullName>
    </submittedName>
</protein>
<dbReference type="GO" id="GO:0050808">
    <property type="term" value="P:synapse organization"/>
    <property type="evidence" value="ECO:0007669"/>
    <property type="project" value="TreeGrafter"/>
</dbReference>
<feature type="chain" id="PRO_5043405439" evidence="1">
    <location>
        <begin position="17"/>
        <end position="345"/>
    </location>
</feature>
<dbReference type="InterPro" id="IPR007110">
    <property type="entry name" value="Ig-like_dom"/>
</dbReference>
<dbReference type="SMART" id="SM00409">
    <property type="entry name" value="IG"/>
    <property type="match status" value="2"/>
</dbReference>
<evidence type="ECO:0000256" key="1">
    <source>
        <dbReference type="SAM" id="SignalP"/>
    </source>
</evidence>
<accession>A0AAV4F1I7</accession>
<dbReference type="AlphaFoldDB" id="A0AAV4F1I7"/>
<name>A0AAV4F1I7_9GAST</name>
<reference evidence="3 4" key="1">
    <citation type="journal article" date="2021" name="Elife">
        <title>Chloroplast acquisition without the gene transfer in kleptoplastic sea slugs, Plakobranchus ocellatus.</title>
        <authorList>
            <person name="Maeda T."/>
            <person name="Takahashi S."/>
            <person name="Yoshida T."/>
            <person name="Shimamura S."/>
            <person name="Takaki Y."/>
            <person name="Nagai Y."/>
            <person name="Toyoda A."/>
            <person name="Suzuki Y."/>
            <person name="Arimoto A."/>
            <person name="Ishii H."/>
            <person name="Satoh N."/>
            <person name="Nishiyama T."/>
            <person name="Hasebe M."/>
            <person name="Maruyama T."/>
            <person name="Minagawa J."/>
            <person name="Obokata J."/>
            <person name="Shigenobu S."/>
        </authorList>
    </citation>
    <scope>NUCLEOTIDE SEQUENCE [LARGE SCALE GENOMIC DNA]</scope>
</reference>
<sequence>MFWTLVTAAAVSIAETEVEVLIAAVIEVVSNSTCGSVTAAANLHSYSPPPTFIDTPNNITAVVGSDVVLPCSIKNLGPKTIIWRKTTKKTPIAVGDYVFDPDKIYTVTEKDTFADPNNHRYVPEKTIKRMNLVVSGVNFEHAGTYQCVASTKKDLVRNVTLNVVDTSYFRPHSNPVLSTEDRHSRMKPRKTGISLTGTNYVEKGSSIDLNCTATAIDYRPKGLDWFKDGSRLKQGGRRLITDQYMGANVVHSRLEIERADMGDAGTYVCRFSHQHVRDIKVNVLNRTGTDGLELGKPRGSVRGDEYYGTVSRDTSQHRSDKDAGCMFSSSVALTLFLVLLALGST</sequence>
<keyword evidence="1" id="KW-0732">Signal</keyword>
<dbReference type="PANTHER" id="PTHR23279:SF36">
    <property type="entry name" value="DEFECTIVE PROBOSCIS EXTENSION RESPONSE 9, ISOFORM A"/>
    <property type="match status" value="1"/>
</dbReference>
<dbReference type="Pfam" id="PF13927">
    <property type="entry name" value="Ig_3"/>
    <property type="match status" value="2"/>
</dbReference>
<comment type="caution">
    <text evidence="3">The sequence shown here is derived from an EMBL/GenBank/DDBJ whole genome shotgun (WGS) entry which is preliminary data.</text>
</comment>
<dbReference type="PROSITE" id="PS50835">
    <property type="entry name" value="IG_LIKE"/>
    <property type="match status" value="2"/>
</dbReference>
<dbReference type="Proteomes" id="UP000762676">
    <property type="component" value="Unassembled WGS sequence"/>
</dbReference>
<evidence type="ECO:0000259" key="2">
    <source>
        <dbReference type="PROSITE" id="PS50835"/>
    </source>
</evidence>
<proteinExistence type="predicted"/>
<organism evidence="3 4">
    <name type="scientific">Elysia marginata</name>
    <dbReference type="NCBI Taxonomy" id="1093978"/>
    <lineage>
        <taxon>Eukaryota</taxon>
        <taxon>Metazoa</taxon>
        <taxon>Spiralia</taxon>
        <taxon>Lophotrochozoa</taxon>
        <taxon>Mollusca</taxon>
        <taxon>Gastropoda</taxon>
        <taxon>Heterobranchia</taxon>
        <taxon>Euthyneura</taxon>
        <taxon>Panpulmonata</taxon>
        <taxon>Sacoglossa</taxon>
        <taxon>Placobranchoidea</taxon>
        <taxon>Plakobranchidae</taxon>
        <taxon>Elysia</taxon>
    </lineage>
</organism>
<gene>
    <name evidence="3" type="ORF">ElyMa_005576500</name>
</gene>
<feature type="domain" description="Ig-like" evidence="2">
    <location>
        <begin position="50"/>
        <end position="160"/>
    </location>
</feature>
<dbReference type="InterPro" id="IPR003599">
    <property type="entry name" value="Ig_sub"/>
</dbReference>
<dbReference type="SMART" id="SM00408">
    <property type="entry name" value="IGc2"/>
    <property type="match status" value="2"/>
</dbReference>
<dbReference type="InterPro" id="IPR037448">
    <property type="entry name" value="Zig-8"/>
</dbReference>